<accession>A0AAV7FE94</accession>
<reference evidence="2 3" key="1">
    <citation type="submission" date="2021-07" db="EMBL/GenBank/DDBJ databases">
        <title>The Aristolochia fimbriata genome: insights into angiosperm evolution, floral development and chemical biosynthesis.</title>
        <authorList>
            <person name="Jiao Y."/>
        </authorList>
    </citation>
    <scope>NUCLEOTIDE SEQUENCE [LARGE SCALE GENOMIC DNA]</scope>
    <source>
        <strain evidence="2">IBCAS-2021</strain>
        <tissue evidence="2">Leaf</tissue>
    </source>
</reference>
<dbReference type="Proteomes" id="UP000825729">
    <property type="component" value="Unassembled WGS sequence"/>
</dbReference>
<evidence type="ECO:0000313" key="2">
    <source>
        <dbReference type="EMBL" id="KAG9459530.1"/>
    </source>
</evidence>
<proteinExistence type="predicted"/>
<keyword evidence="3" id="KW-1185">Reference proteome</keyword>
<organism evidence="2 3">
    <name type="scientific">Aristolochia fimbriata</name>
    <name type="common">White veined hardy Dutchman's pipe vine</name>
    <dbReference type="NCBI Taxonomy" id="158543"/>
    <lineage>
        <taxon>Eukaryota</taxon>
        <taxon>Viridiplantae</taxon>
        <taxon>Streptophyta</taxon>
        <taxon>Embryophyta</taxon>
        <taxon>Tracheophyta</taxon>
        <taxon>Spermatophyta</taxon>
        <taxon>Magnoliopsida</taxon>
        <taxon>Magnoliidae</taxon>
        <taxon>Piperales</taxon>
        <taxon>Aristolochiaceae</taxon>
        <taxon>Aristolochia</taxon>
    </lineage>
</organism>
<gene>
    <name evidence="2" type="ORF">H6P81_004038</name>
</gene>
<comment type="caution">
    <text evidence="2">The sequence shown here is derived from an EMBL/GenBank/DDBJ whole genome shotgun (WGS) entry which is preliminary data.</text>
</comment>
<evidence type="ECO:0000313" key="3">
    <source>
        <dbReference type="Proteomes" id="UP000825729"/>
    </source>
</evidence>
<name>A0AAV7FE94_ARIFI</name>
<dbReference type="AlphaFoldDB" id="A0AAV7FE94"/>
<sequence>MMTSREVINGREGLVKNTPGDGKPTEAMEIPKRNRQFSLPGEDRIGGRTPDFREGRDDVAAVAITEHGGHSGAIAVPTSLYFSAPSNYCTPNSKAIANHNSISFVDSKAIAVLIQKLLQSRFKSYCIATSYCSLNSKALSLSSKLHDSIQKLRRSAQKSTIQYKSSSEIHDSIQKLHRLAQKVALSLPMVHPKLCSQRFSSFVKQHKLNPLAAVQSLPVPARGGSRVGMEVSIDGLGLPKIPSTMLSAWSLLSGVSPTVS</sequence>
<protein>
    <submittedName>
        <fullName evidence="2">Uncharacterized protein</fullName>
    </submittedName>
</protein>
<evidence type="ECO:0000256" key="1">
    <source>
        <dbReference type="SAM" id="MobiDB-lite"/>
    </source>
</evidence>
<dbReference type="EMBL" id="JAINDJ010000002">
    <property type="protein sequence ID" value="KAG9459530.1"/>
    <property type="molecule type" value="Genomic_DNA"/>
</dbReference>
<feature type="region of interest" description="Disordered" evidence="1">
    <location>
        <begin position="1"/>
        <end position="25"/>
    </location>
</feature>